<comment type="subcellular location">
    <subcellularLocation>
        <location evidence="1">Periplasm</location>
    </subcellularLocation>
</comment>
<evidence type="ECO:0000256" key="4">
    <source>
        <dbReference type="SAM" id="SignalP"/>
    </source>
</evidence>
<comment type="similarity">
    <text evidence="2">Belongs to the bacterial solute-binding protein 5 family.</text>
</comment>
<evidence type="ECO:0000259" key="5">
    <source>
        <dbReference type="Pfam" id="PF00496"/>
    </source>
</evidence>
<dbReference type="GO" id="GO:0030288">
    <property type="term" value="C:outer membrane-bounded periplasmic space"/>
    <property type="evidence" value="ECO:0007669"/>
    <property type="project" value="UniProtKB-ARBA"/>
</dbReference>
<dbReference type="InterPro" id="IPR000914">
    <property type="entry name" value="SBP_5_dom"/>
</dbReference>
<dbReference type="PANTHER" id="PTHR30290">
    <property type="entry name" value="PERIPLASMIC BINDING COMPONENT OF ABC TRANSPORTER"/>
    <property type="match status" value="1"/>
</dbReference>
<dbReference type="PIRSF" id="PIRSF002741">
    <property type="entry name" value="MppA"/>
    <property type="match status" value="1"/>
</dbReference>
<dbReference type="OrthoDB" id="9801912at2"/>
<dbReference type="PANTHER" id="PTHR30290:SF38">
    <property type="entry name" value="D,D-DIPEPTIDE-BINDING PERIPLASMIC PROTEIN DDPA-RELATED"/>
    <property type="match status" value="1"/>
</dbReference>
<dbReference type="SUPFAM" id="SSF53850">
    <property type="entry name" value="Periplasmic binding protein-like II"/>
    <property type="match status" value="1"/>
</dbReference>
<dbReference type="InterPro" id="IPR039424">
    <property type="entry name" value="SBP_5"/>
</dbReference>
<organism evidence="6 7">
    <name type="scientific">Methylobacterium terricola</name>
    <dbReference type="NCBI Taxonomy" id="2583531"/>
    <lineage>
        <taxon>Bacteria</taxon>
        <taxon>Pseudomonadati</taxon>
        <taxon>Pseudomonadota</taxon>
        <taxon>Alphaproteobacteria</taxon>
        <taxon>Hyphomicrobiales</taxon>
        <taxon>Methylobacteriaceae</taxon>
        <taxon>Methylobacterium</taxon>
    </lineage>
</organism>
<dbReference type="Gene3D" id="3.10.105.10">
    <property type="entry name" value="Dipeptide-binding Protein, Domain 3"/>
    <property type="match status" value="1"/>
</dbReference>
<dbReference type="Gene3D" id="3.40.190.10">
    <property type="entry name" value="Periplasmic binding protein-like II"/>
    <property type="match status" value="1"/>
</dbReference>
<feature type="signal peptide" evidence="4">
    <location>
        <begin position="1"/>
        <end position="30"/>
    </location>
</feature>
<feature type="domain" description="Solute-binding protein family 5" evidence="5">
    <location>
        <begin position="77"/>
        <end position="444"/>
    </location>
</feature>
<evidence type="ECO:0000256" key="1">
    <source>
        <dbReference type="ARBA" id="ARBA00004418"/>
    </source>
</evidence>
<evidence type="ECO:0000313" key="6">
    <source>
        <dbReference type="EMBL" id="TNC07201.1"/>
    </source>
</evidence>
<accession>A0A5C4L7B9</accession>
<dbReference type="AlphaFoldDB" id="A0A5C4L7B9"/>
<dbReference type="InterPro" id="IPR030678">
    <property type="entry name" value="Peptide/Ni-bd"/>
</dbReference>
<keyword evidence="7" id="KW-1185">Reference proteome</keyword>
<dbReference type="GO" id="GO:1904680">
    <property type="term" value="F:peptide transmembrane transporter activity"/>
    <property type="evidence" value="ECO:0007669"/>
    <property type="project" value="TreeGrafter"/>
</dbReference>
<dbReference type="GO" id="GO:0015833">
    <property type="term" value="P:peptide transport"/>
    <property type="evidence" value="ECO:0007669"/>
    <property type="project" value="TreeGrafter"/>
</dbReference>
<keyword evidence="3 4" id="KW-0732">Signal</keyword>
<gene>
    <name evidence="6" type="ORF">FF100_33075</name>
</gene>
<evidence type="ECO:0000256" key="2">
    <source>
        <dbReference type="ARBA" id="ARBA00005695"/>
    </source>
</evidence>
<proteinExistence type="inferred from homology"/>
<dbReference type="Pfam" id="PF00496">
    <property type="entry name" value="SBP_bac_5"/>
    <property type="match status" value="1"/>
</dbReference>
<evidence type="ECO:0000256" key="3">
    <source>
        <dbReference type="ARBA" id="ARBA00022729"/>
    </source>
</evidence>
<sequence>MREDFRSMKTFVTAATAAGLSLLGLVPAVAQTKAPLTILRVIDADRYDPVRSTATSASEVVFMLADTLVSLDFDMKTVKPLLAKSWTESQDGKTYTFDLRQDVKFCDGRPMTAEDVVYSLKRWIDPATRSPVANRAGKVKDIRATDDHTVVYELQEPFSDLLYQLTQSFGSIVDKAAVETLGQNFGVQGFNATGPYCWVSWTPRQDLVLKKNPHYTWGPPIYRNPKPEIDQIVWKVVPEANTLMAAMQARQADITYYPPLFSIDTMQRVPGLKVQQQKNYIYDVFFAFRVNKPVSSDPAIRRAAGMAVNRDAIAKAVYFGHGTPLHSLLSPTVLDYDAKAAAMMPPLDPAGAAKVLDEAGWAPGPDGIRVKDGQKASVLVYGIRDDQNPRIAEAMQGDLRKVGIDMRIQLWDATVAWGKLATQEFDAFMLSYPYGTATEALSLYFKSTQAPTPNRMNWKDETTDRLIDAAATAVDPAKRTQATAEVQRLLTAANVWIPLVTRQLWVVSGDRVEGVRPHGLYGAGLYKGLDLSLKR</sequence>
<comment type="caution">
    <text evidence="6">The sequence shown here is derived from an EMBL/GenBank/DDBJ whole genome shotgun (WGS) entry which is preliminary data.</text>
</comment>
<dbReference type="Proteomes" id="UP000305267">
    <property type="component" value="Unassembled WGS sequence"/>
</dbReference>
<evidence type="ECO:0000313" key="7">
    <source>
        <dbReference type="Proteomes" id="UP000305267"/>
    </source>
</evidence>
<name>A0A5C4L7B9_9HYPH</name>
<protein>
    <submittedName>
        <fullName evidence="6">ABC transporter substrate-binding protein</fullName>
    </submittedName>
</protein>
<dbReference type="EMBL" id="VDDA01000039">
    <property type="protein sequence ID" value="TNC07201.1"/>
    <property type="molecule type" value="Genomic_DNA"/>
</dbReference>
<reference evidence="6 7" key="1">
    <citation type="submission" date="2019-06" db="EMBL/GenBank/DDBJ databases">
        <title>Genome of Methylobacterium sp. 17Sr1-39.</title>
        <authorList>
            <person name="Seo T."/>
        </authorList>
    </citation>
    <scope>NUCLEOTIDE SEQUENCE [LARGE SCALE GENOMIC DNA]</scope>
    <source>
        <strain evidence="6 7">17Sr1-39</strain>
    </source>
</reference>
<dbReference type="GO" id="GO:0043190">
    <property type="term" value="C:ATP-binding cassette (ABC) transporter complex"/>
    <property type="evidence" value="ECO:0007669"/>
    <property type="project" value="InterPro"/>
</dbReference>
<feature type="chain" id="PRO_5023072851" evidence="4">
    <location>
        <begin position="31"/>
        <end position="535"/>
    </location>
</feature>
<dbReference type="Gene3D" id="3.90.76.10">
    <property type="entry name" value="Dipeptide-binding Protein, Domain 1"/>
    <property type="match status" value="1"/>
</dbReference>